<accession>A0A9D1SD60</accession>
<dbReference type="EMBL" id="DVNA01000124">
    <property type="protein sequence ID" value="HIU55222.1"/>
    <property type="molecule type" value="Genomic_DNA"/>
</dbReference>
<dbReference type="Proteomes" id="UP000824112">
    <property type="component" value="Unassembled WGS sequence"/>
</dbReference>
<name>A0A9D1SD60_9BACT</name>
<comment type="caution">
    <text evidence="1">The sequence shown here is derived from an EMBL/GenBank/DDBJ whole genome shotgun (WGS) entry which is preliminary data.</text>
</comment>
<gene>
    <name evidence="1" type="ORF">IAB03_05380</name>
</gene>
<evidence type="ECO:0000313" key="1">
    <source>
        <dbReference type="EMBL" id="HIU55222.1"/>
    </source>
</evidence>
<sequence>MANKRDLKKELNFITNELYSECLFIKFYEKEVDVQQADALLGKIAQTQEEFASRINHTDGKENPKLVKKYYEKLIADLDKTIGEIIDELEQLRNPAKQKS</sequence>
<reference evidence="1" key="1">
    <citation type="submission" date="2020-10" db="EMBL/GenBank/DDBJ databases">
        <authorList>
            <person name="Gilroy R."/>
        </authorList>
    </citation>
    <scope>NUCLEOTIDE SEQUENCE</scope>
    <source>
        <strain evidence="1">CHK158-818</strain>
    </source>
</reference>
<protein>
    <submittedName>
        <fullName evidence="1">Uncharacterized protein</fullName>
    </submittedName>
</protein>
<proteinExistence type="predicted"/>
<dbReference type="AlphaFoldDB" id="A0A9D1SD60"/>
<evidence type="ECO:0000313" key="2">
    <source>
        <dbReference type="Proteomes" id="UP000824112"/>
    </source>
</evidence>
<reference evidence="1" key="2">
    <citation type="journal article" date="2021" name="PeerJ">
        <title>Extensive microbial diversity within the chicken gut microbiome revealed by metagenomics and culture.</title>
        <authorList>
            <person name="Gilroy R."/>
            <person name="Ravi A."/>
            <person name="Getino M."/>
            <person name="Pursley I."/>
            <person name="Horton D.L."/>
            <person name="Alikhan N.F."/>
            <person name="Baker D."/>
            <person name="Gharbi K."/>
            <person name="Hall N."/>
            <person name="Watson M."/>
            <person name="Adriaenssens E.M."/>
            <person name="Foster-Nyarko E."/>
            <person name="Jarju S."/>
            <person name="Secka A."/>
            <person name="Antonio M."/>
            <person name="Oren A."/>
            <person name="Chaudhuri R.R."/>
            <person name="La Ragione R."/>
            <person name="Hildebrand F."/>
            <person name="Pallen M.J."/>
        </authorList>
    </citation>
    <scope>NUCLEOTIDE SEQUENCE</scope>
    <source>
        <strain evidence="1">CHK158-818</strain>
    </source>
</reference>
<organism evidence="1 2">
    <name type="scientific">Candidatus Gallibacteroides avistercoris</name>
    <dbReference type="NCBI Taxonomy" id="2840833"/>
    <lineage>
        <taxon>Bacteria</taxon>
        <taxon>Pseudomonadati</taxon>
        <taxon>Bacteroidota</taxon>
        <taxon>Bacteroidia</taxon>
        <taxon>Bacteroidales</taxon>
        <taxon>Bacteroidaceae</taxon>
        <taxon>Bacteroidaceae incertae sedis</taxon>
        <taxon>Candidatus Gallibacteroides</taxon>
    </lineage>
</organism>